<organism evidence="2 3">
    <name type="scientific">Pseudomonas prosekii</name>
    <dbReference type="NCBI Taxonomy" id="1148509"/>
    <lineage>
        <taxon>Bacteria</taxon>
        <taxon>Pseudomonadati</taxon>
        <taxon>Pseudomonadota</taxon>
        <taxon>Gammaproteobacteria</taxon>
        <taxon>Pseudomonadales</taxon>
        <taxon>Pseudomonadaceae</taxon>
        <taxon>Pseudomonas</taxon>
    </lineage>
</organism>
<dbReference type="Proteomes" id="UP000245056">
    <property type="component" value="Unassembled WGS sequence"/>
</dbReference>
<dbReference type="AlphaFoldDB" id="A0A2U2D7Y0"/>
<proteinExistence type="predicted"/>
<feature type="region of interest" description="Disordered" evidence="1">
    <location>
        <begin position="1"/>
        <end position="24"/>
    </location>
</feature>
<accession>A0A2U2D7Y0</accession>
<dbReference type="EMBL" id="QFAW01000016">
    <property type="protein sequence ID" value="PWE44397.1"/>
    <property type="molecule type" value="Genomic_DNA"/>
</dbReference>
<comment type="caution">
    <text evidence="2">The sequence shown here is derived from an EMBL/GenBank/DDBJ whole genome shotgun (WGS) entry which is preliminary data.</text>
</comment>
<evidence type="ECO:0000313" key="3">
    <source>
        <dbReference type="Proteomes" id="UP000245056"/>
    </source>
</evidence>
<name>A0A2U2D7Y0_9PSED</name>
<protein>
    <submittedName>
        <fullName evidence="2">Uncharacterized protein</fullName>
    </submittedName>
</protein>
<gene>
    <name evidence="2" type="ORF">C9I49_13970</name>
</gene>
<reference evidence="2 3" key="1">
    <citation type="submission" date="2018-05" db="EMBL/GenBank/DDBJ databases">
        <title>Genome sequences of two Antarctic strains of Pseudomonas prosekii: insights into adaptation to extreme conditions.</title>
        <authorList>
            <person name="Snopkova K."/>
            <person name="Dufkova K."/>
            <person name="Cejkova D."/>
            <person name="Sedlacek I."/>
            <person name="Smajs D."/>
        </authorList>
    </citation>
    <scope>NUCLEOTIDE SEQUENCE [LARGE SCALE GENOMIC DNA]</scope>
    <source>
        <strain evidence="2 3">P2673</strain>
    </source>
</reference>
<sequence length="82" mass="8581">MARLDKRSGKRQATSGKHGQKRICGGVANGYADEIPVGARLAREGVRTGAKSFAGKPRSYRGSGAFRGVCAPSRISPVPPGR</sequence>
<evidence type="ECO:0000313" key="2">
    <source>
        <dbReference type="EMBL" id="PWE44397.1"/>
    </source>
</evidence>
<evidence type="ECO:0000256" key="1">
    <source>
        <dbReference type="SAM" id="MobiDB-lite"/>
    </source>
</evidence>